<name>A0A0A9F4C6_ARUDO</name>
<accession>A0A0A9F4C6</accession>
<proteinExistence type="predicted"/>
<sequence>MGFISIRVAGFLCWFAKPITSSSFTWA</sequence>
<evidence type="ECO:0000313" key="1">
    <source>
        <dbReference type="EMBL" id="JAE07900.1"/>
    </source>
</evidence>
<dbReference type="AlphaFoldDB" id="A0A0A9F4C6"/>
<reference evidence="1" key="1">
    <citation type="submission" date="2014-09" db="EMBL/GenBank/DDBJ databases">
        <authorList>
            <person name="Magalhaes I.L.F."/>
            <person name="Oliveira U."/>
            <person name="Santos F.R."/>
            <person name="Vidigal T.H.D.A."/>
            <person name="Brescovit A.D."/>
            <person name="Santos A.J."/>
        </authorList>
    </citation>
    <scope>NUCLEOTIDE SEQUENCE</scope>
    <source>
        <tissue evidence="1">Shoot tissue taken approximately 20 cm above the soil surface</tissue>
    </source>
</reference>
<protein>
    <submittedName>
        <fullName evidence="1">Uncharacterized protein</fullName>
    </submittedName>
</protein>
<dbReference type="EMBL" id="GBRH01189996">
    <property type="protein sequence ID" value="JAE07900.1"/>
    <property type="molecule type" value="Transcribed_RNA"/>
</dbReference>
<organism evidence="1">
    <name type="scientific">Arundo donax</name>
    <name type="common">Giant reed</name>
    <name type="synonym">Donax arundinaceus</name>
    <dbReference type="NCBI Taxonomy" id="35708"/>
    <lineage>
        <taxon>Eukaryota</taxon>
        <taxon>Viridiplantae</taxon>
        <taxon>Streptophyta</taxon>
        <taxon>Embryophyta</taxon>
        <taxon>Tracheophyta</taxon>
        <taxon>Spermatophyta</taxon>
        <taxon>Magnoliopsida</taxon>
        <taxon>Liliopsida</taxon>
        <taxon>Poales</taxon>
        <taxon>Poaceae</taxon>
        <taxon>PACMAD clade</taxon>
        <taxon>Arundinoideae</taxon>
        <taxon>Arundineae</taxon>
        <taxon>Arundo</taxon>
    </lineage>
</organism>
<reference evidence="1" key="2">
    <citation type="journal article" date="2015" name="Data Brief">
        <title>Shoot transcriptome of the giant reed, Arundo donax.</title>
        <authorList>
            <person name="Barrero R.A."/>
            <person name="Guerrero F.D."/>
            <person name="Moolhuijzen P."/>
            <person name="Goolsby J.A."/>
            <person name="Tidwell J."/>
            <person name="Bellgard S.E."/>
            <person name="Bellgard M.I."/>
        </authorList>
    </citation>
    <scope>NUCLEOTIDE SEQUENCE</scope>
    <source>
        <tissue evidence="1">Shoot tissue taken approximately 20 cm above the soil surface</tissue>
    </source>
</reference>